<dbReference type="AlphaFoldDB" id="A0A0F9H4Z7"/>
<proteinExistence type="predicted"/>
<dbReference type="EMBL" id="LAZR01025924">
    <property type="protein sequence ID" value="KKL70352.1"/>
    <property type="molecule type" value="Genomic_DNA"/>
</dbReference>
<organism evidence="1">
    <name type="scientific">marine sediment metagenome</name>
    <dbReference type="NCBI Taxonomy" id="412755"/>
    <lineage>
        <taxon>unclassified sequences</taxon>
        <taxon>metagenomes</taxon>
        <taxon>ecological metagenomes</taxon>
    </lineage>
</organism>
<reference evidence="1" key="1">
    <citation type="journal article" date="2015" name="Nature">
        <title>Complex archaea that bridge the gap between prokaryotes and eukaryotes.</title>
        <authorList>
            <person name="Spang A."/>
            <person name="Saw J.H."/>
            <person name="Jorgensen S.L."/>
            <person name="Zaremba-Niedzwiedzka K."/>
            <person name="Martijn J."/>
            <person name="Lind A.E."/>
            <person name="van Eijk R."/>
            <person name="Schleper C."/>
            <person name="Guy L."/>
            <person name="Ettema T.J."/>
        </authorList>
    </citation>
    <scope>NUCLEOTIDE SEQUENCE</scope>
</reference>
<name>A0A0F9H4Z7_9ZZZZ</name>
<evidence type="ECO:0000313" key="1">
    <source>
        <dbReference type="EMBL" id="KKL70352.1"/>
    </source>
</evidence>
<gene>
    <name evidence="1" type="ORF">LCGC14_2105780</name>
</gene>
<sequence length="122" mass="13597">MLEQLHIFARLPLIEDASLLDLETKAVLIAAAIVPLLIMELDADSPEDGEAVRGFAFQMLNHLCKRFWTDPKIASAEYAGFLDDSENKEMIRREAKNLLTLCTQLTAIVNGERPPGFALNLN</sequence>
<accession>A0A0F9H4Z7</accession>
<comment type="caution">
    <text evidence="1">The sequence shown here is derived from an EMBL/GenBank/DDBJ whole genome shotgun (WGS) entry which is preliminary data.</text>
</comment>
<protein>
    <submittedName>
        <fullName evidence="1">Uncharacterized protein</fullName>
    </submittedName>
</protein>